<protein>
    <submittedName>
        <fullName evidence="2">Uncharacterized protein</fullName>
    </submittedName>
</protein>
<dbReference type="PANTHER" id="PTHR15180">
    <property type="entry name" value="GENERAL TRANSCRIPTION FACTOR 3C POLYPEPTIDE 1"/>
    <property type="match status" value="1"/>
</dbReference>
<accession>D7FIG4</accession>
<evidence type="ECO:0000313" key="3">
    <source>
        <dbReference type="Proteomes" id="UP000002630"/>
    </source>
</evidence>
<feature type="region of interest" description="Disordered" evidence="1">
    <location>
        <begin position="738"/>
        <end position="787"/>
    </location>
</feature>
<feature type="compositionally biased region" description="Basic residues" evidence="1">
    <location>
        <begin position="1646"/>
        <end position="1656"/>
    </location>
</feature>
<feature type="region of interest" description="Disordered" evidence="1">
    <location>
        <begin position="38"/>
        <end position="64"/>
    </location>
</feature>
<dbReference type="GO" id="GO:0003677">
    <property type="term" value="F:DNA binding"/>
    <property type="evidence" value="ECO:0007669"/>
    <property type="project" value="InterPro"/>
</dbReference>
<sequence length="1820" mass="196566">MAMPDLQGVWETAVREVALEGSNGCTLERLWKLVELDTPSQQGGSGSTPQQPGEEQPDDDGSDPREFVKAWLWRSIVSRRGRELFLATYNDQGESNNLKRGDPEDSRLAAIKDIPTLEKEQRSVGVVASRPVRLRALGLDTATLKSVTLVSPAYLQVLEVVGRHRGWGASTAEVLDGVNRIIGSDKKDDYVEVVTTQTSKYRVPNKTREGAFLGSQRITAMQLYPVYDRLASTGLIFKSVVQKPATDNEENGEQKDGMFRFVVLYLKRFKDSILVPPGTKLEPTAKEVFLEMLVEHLLEAGGSGGIVPWYNIRKDLFLDKNASGRLRNFLKKENKIPNFPIRIQLLDIRAMDYVNSRKGRRLEWCVSLKAAAALLQATRREDRGLLGEEPERLRDLEGLHKDGAGAGGGAAGGAAGAGLGDVNWSDDDELDAMVDDIGREVDEAAAAAAAKSLDKIIVDRVKFEMNPVYPPEGCSMAERLAWLQMTPKDRRKSFVLHELGLCKSIPVLKVIQLIKLLEGPGPMLQKATLDTVVAELVQEGRIKTATAPQPERWAWRGRMKTFGHGEMVLLPDAKTDPESLAEYAENFYAVETAVHRESTRIKAGERYGAQYSWDGVKSPERFLIYKRKMHRTMILHRELLRCLTRLPGHRVGSRALDLDRVILDTQLSTFITMFGCPPNYLHSKEMYKVLKKAESKKATIRQAPRAIWEIMRTVPWYKEALMSTLQTLHDMRILTKMDSPAAPSSSSSSSSASGGVTSTSAPSSGSANNNSRTEGGAPPSSLPGEDPFAYRHATAQVVPISTDETTGKAVAVSGGGDGSAAIDKFHKAVEAARVARQDALQYSRTPVARDTTRGISRDKKARSAAAEALLREKSPPKEFRMGLGWAVLHVDVVIYTEDKSMAQPRRVPGHMQWSNFWNTYQFFGTGQRAKELAKHDSVMNVALGVTEEVAQVAHPLASWLLKKARVPHLTNPKEWGVDDDEPEEEEEVNRWHWAKKLWTAEQDMALILAVKNFLPKPTYPNSKPSGPGRDGYSSSMRQAVQPVADMVGKSAEACWRRYRNIANEQAKYAAHGEALPLPANMRTRNKKRSLDNEDDGGDGNDADNAKSGSGKKEKKRKGRRTGLLAIQGPLMMADLGHLQFRASELNESRKKAREEAALAKAAGFEWVNEENSWEEDGRAGGVLPRPFDKWAWTTEELEALVAVRQLLLVPAARFNPAQALERMRVFRPPTLQKAYRSLMASRQIDIAQAAWAANDYSVQDSVDHEVYKMVGRHGKGMVSRGIVAAGRLHALGIADEWSSPLPTFESRTPSNNIIDNPMWLPLKLLCSPPRPDDYTTPQPPAARPASLAVKDVGGNRTMVSNLLESVVSGRASFAVGIPASRPTALEVGVSVDGMGMGDGVRDVGGGSGSGSGSGSGGGGGSGSATDAAAGTAVPPATRVGKTASDAAAPAAGTPPPSSSGAAAAAAAAPPRLGAETAVTGGHPAKPGVGNEAAQGTVVAGPAAGGNKKDSAASGLQESVTTATRYRSARCIDADIMATVDAEVKPRDDGCVSAEPWPAHAVEGGSGRDVYAPEMGWGSTATSEGATPTEDDGVATSAVVEALKKAGKEGMTLSQLWGAARRAKAATVDADSMDEEEASESATTKGWKGKGKGKKRSGPAAAAAAPSSPGLALKDGVKRKVLFPWTTFDGEVDLRFLNRVRQGLVAYVRSNPGCLAADIREAEVSFLTIGETMLLLRDLVRRKVLRDHFVPDTTAVALAGGWGLSQQQQSGAWAAGSERASEQHVRMAATTSFSTALGWQGMMARIKGMAETTACQPMPCR</sequence>
<dbReference type="GO" id="GO:0000127">
    <property type="term" value="C:transcription factor TFIIIC complex"/>
    <property type="evidence" value="ECO:0007669"/>
    <property type="project" value="InterPro"/>
</dbReference>
<feature type="compositionally biased region" description="Low complexity" evidence="1">
    <location>
        <begin position="739"/>
        <end position="771"/>
    </location>
</feature>
<feature type="compositionally biased region" description="Gly residues" evidence="1">
    <location>
        <begin position="1396"/>
        <end position="1422"/>
    </location>
</feature>
<feature type="compositionally biased region" description="Acidic residues" evidence="1">
    <location>
        <begin position="1092"/>
        <end position="1101"/>
    </location>
</feature>
<reference evidence="2 3" key="1">
    <citation type="journal article" date="2010" name="Nature">
        <title>The Ectocarpus genome and the independent evolution of multicellularity in brown algae.</title>
        <authorList>
            <person name="Cock J.M."/>
            <person name="Sterck L."/>
            <person name="Rouze P."/>
            <person name="Scornet D."/>
            <person name="Allen A.E."/>
            <person name="Amoutzias G."/>
            <person name="Anthouard V."/>
            <person name="Artiguenave F."/>
            <person name="Aury J.M."/>
            <person name="Badger J.H."/>
            <person name="Beszteri B."/>
            <person name="Billiau K."/>
            <person name="Bonnet E."/>
            <person name="Bothwell J.H."/>
            <person name="Bowler C."/>
            <person name="Boyen C."/>
            <person name="Brownlee C."/>
            <person name="Carrano C.J."/>
            <person name="Charrier B."/>
            <person name="Cho G.Y."/>
            <person name="Coelho S.M."/>
            <person name="Collen J."/>
            <person name="Corre E."/>
            <person name="Da Silva C."/>
            <person name="Delage L."/>
            <person name="Delaroque N."/>
            <person name="Dittami S.M."/>
            <person name="Doulbeau S."/>
            <person name="Elias M."/>
            <person name="Farnham G."/>
            <person name="Gachon C.M."/>
            <person name="Gschloessl B."/>
            <person name="Heesch S."/>
            <person name="Jabbari K."/>
            <person name="Jubin C."/>
            <person name="Kawai H."/>
            <person name="Kimura K."/>
            <person name="Kloareg B."/>
            <person name="Kupper F.C."/>
            <person name="Lang D."/>
            <person name="Le Bail A."/>
            <person name="Leblanc C."/>
            <person name="Lerouge P."/>
            <person name="Lohr M."/>
            <person name="Lopez P.J."/>
            <person name="Martens C."/>
            <person name="Maumus F."/>
            <person name="Michel G."/>
            <person name="Miranda-Saavedra D."/>
            <person name="Morales J."/>
            <person name="Moreau H."/>
            <person name="Motomura T."/>
            <person name="Nagasato C."/>
            <person name="Napoli C.A."/>
            <person name="Nelson D.R."/>
            <person name="Nyvall-Collen P."/>
            <person name="Peters A.F."/>
            <person name="Pommier C."/>
            <person name="Potin P."/>
            <person name="Poulain J."/>
            <person name="Quesneville H."/>
            <person name="Read B."/>
            <person name="Rensing S.A."/>
            <person name="Ritter A."/>
            <person name="Rousvoal S."/>
            <person name="Samanta M."/>
            <person name="Samson G."/>
            <person name="Schroeder D.C."/>
            <person name="Segurens B."/>
            <person name="Strittmatter M."/>
            <person name="Tonon T."/>
            <person name="Tregear J.W."/>
            <person name="Valentin K."/>
            <person name="von Dassow P."/>
            <person name="Yamagishi T."/>
            <person name="Van de Peer Y."/>
            <person name="Wincker P."/>
        </authorList>
    </citation>
    <scope>NUCLEOTIDE SEQUENCE [LARGE SCALE GENOMIC DNA]</scope>
    <source>
        <strain evidence="3">Ec32 / CCAP1310/4</strain>
    </source>
</reference>
<feature type="compositionally biased region" description="Low complexity" evidence="1">
    <location>
        <begin position="1458"/>
        <end position="1470"/>
    </location>
</feature>
<dbReference type="EMBL" id="FN647878">
    <property type="protein sequence ID" value="CBJ28787.1"/>
    <property type="molecule type" value="Genomic_DNA"/>
</dbReference>
<evidence type="ECO:0000256" key="1">
    <source>
        <dbReference type="SAM" id="MobiDB-lite"/>
    </source>
</evidence>
<dbReference type="GO" id="GO:0006384">
    <property type="term" value="P:transcription initiation at RNA polymerase III promoter"/>
    <property type="evidence" value="ECO:0007669"/>
    <property type="project" value="InterPro"/>
</dbReference>
<feature type="region of interest" description="Disordered" evidence="1">
    <location>
        <begin position="1626"/>
        <end position="1668"/>
    </location>
</feature>
<gene>
    <name evidence="2" type="ORF">Esi_0120_0036</name>
</gene>
<dbReference type="PANTHER" id="PTHR15180:SF1">
    <property type="entry name" value="GENERAL TRANSCRIPTION FACTOR 3C POLYPEPTIDE 1"/>
    <property type="match status" value="1"/>
</dbReference>
<name>D7FIG4_ECTSI</name>
<feature type="region of interest" description="Disordered" evidence="1">
    <location>
        <begin position="1077"/>
        <end position="1120"/>
    </location>
</feature>
<feature type="region of interest" description="Disordered" evidence="1">
    <location>
        <begin position="1396"/>
        <end position="1518"/>
    </location>
</feature>
<dbReference type="EMBL" id="FN649747">
    <property type="protein sequence ID" value="CBJ28787.1"/>
    <property type="molecule type" value="Genomic_DNA"/>
</dbReference>
<organism evidence="2 3">
    <name type="scientific">Ectocarpus siliculosus</name>
    <name type="common">Brown alga</name>
    <name type="synonym">Conferva siliculosa</name>
    <dbReference type="NCBI Taxonomy" id="2880"/>
    <lineage>
        <taxon>Eukaryota</taxon>
        <taxon>Sar</taxon>
        <taxon>Stramenopiles</taxon>
        <taxon>Ochrophyta</taxon>
        <taxon>PX clade</taxon>
        <taxon>Phaeophyceae</taxon>
        <taxon>Ectocarpales</taxon>
        <taxon>Ectocarpaceae</taxon>
        <taxon>Ectocarpus</taxon>
    </lineage>
</organism>
<feature type="compositionally biased region" description="Low complexity" evidence="1">
    <location>
        <begin position="38"/>
        <end position="53"/>
    </location>
</feature>
<dbReference type="Proteomes" id="UP000002630">
    <property type="component" value="Linkage Group LG22"/>
</dbReference>
<dbReference type="GO" id="GO:0042791">
    <property type="term" value="P:5S class rRNA transcription by RNA polymerase III"/>
    <property type="evidence" value="ECO:0007669"/>
    <property type="project" value="TreeGrafter"/>
</dbReference>
<dbReference type="OrthoDB" id="68020at2759"/>
<feature type="compositionally biased region" description="Low complexity" evidence="1">
    <location>
        <begin position="1442"/>
        <end position="1451"/>
    </location>
</feature>
<evidence type="ECO:0000313" key="2">
    <source>
        <dbReference type="EMBL" id="CBJ28787.1"/>
    </source>
</evidence>
<dbReference type="InterPro" id="IPR044210">
    <property type="entry name" value="Tfc3-like"/>
</dbReference>
<keyword evidence="3" id="KW-1185">Reference proteome</keyword>
<feature type="compositionally biased region" description="Low complexity" evidence="1">
    <location>
        <begin position="1657"/>
        <end position="1668"/>
    </location>
</feature>
<dbReference type="InParanoid" id="D7FIG4"/>
<proteinExistence type="predicted"/>